<organism evidence="1 2">
    <name type="scientific">Pluteus cervinus</name>
    <dbReference type="NCBI Taxonomy" id="181527"/>
    <lineage>
        <taxon>Eukaryota</taxon>
        <taxon>Fungi</taxon>
        <taxon>Dikarya</taxon>
        <taxon>Basidiomycota</taxon>
        <taxon>Agaricomycotina</taxon>
        <taxon>Agaricomycetes</taxon>
        <taxon>Agaricomycetidae</taxon>
        <taxon>Agaricales</taxon>
        <taxon>Pluteineae</taxon>
        <taxon>Pluteaceae</taxon>
        <taxon>Pluteus</taxon>
    </lineage>
</organism>
<name>A0ACD3A0B9_9AGAR</name>
<accession>A0ACD3A0B9</accession>
<dbReference type="Proteomes" id="UP000308600">
    <property type="component" value="Unassembled WGS sequence"/>
</dbReference>
<evidence type="ECO:0000313" key="1">
    <source>
        <dbReference type="EMBL" id="TFK59147.1"/>
    </source>
</evidence>
<keyword evidence="2" id="KW-1185">Reference proteome</keyword>
<protein>
    <submittedName>
        <fullName evidence="1">Uncharacterized protein</fullName>
    </submittedName>
</protein>
<evidence type="ECO:0000313" key="2">
    <source>
        <dbReference type="Proteomes" id="UP000308600"/>
    </source>
</evidence>
<proteinExistence type="predicted"/>
<reference evidence="1 2" key="1">
    <citation type="journal article" date="2019" name="Nat. Ecol. Evol.">
        <title>Megaphylogeny resolves global patterns of mushroom evolution.</title>
        <authorList>
            <person name="Varga T."/>
            <person name="Krizsan K."/>
            <person name="Foldi C."/>
            <person name="Dima B."/>
            <person name="Sanchez-Garcia M."/>
            <person name="Sanchez-Ramirez S."/>
            <person name="Szollosi G.J."/>
            <person name="Szarkandi J.G."/>
            <person name="Papp V."/>
            <person name="Albert L."/>
            <person name="Andreopoulos W."/>
            <person name="Angelini C."/>
            <person name="Antonin V."/>
            <person name="Barry K.W."/>
            <person name="Bougher N.L."/>
            <person name="Buchanan P."/>
            <person name="Buyck B."/>
            <person name="Bense V."/>
            <person name="Catcheside P."/>
            <person name="Chovatia M."/>
            <person name="Cooper J."/>
            <person name="Damon W."/>
            <person name="Desjardin D."/>
            <person name="Finy P."/>
            <person name="Geml J."/>
            <person name="Haridas S."/>
            <person name="Hughes K."/>
            <person name="Justo A."/>
            <person name="Karasinski D."/>
            <person name="Kautmanova I."/>
            <person name="Kiss B."/>
            <person name="Kocsube S."/>
            <person name="Kotiranta H."/>
            <person name="LaButti K.M."/>
            <person name="Lechner B.E."/>
            <person name="Liimatainen K."/>
            <person name="Lipzen A."/>
            <person name="Lukacs Z."/>
            <person name="Mihaltcheva S."/>
            <person name="Morgado L.N."/>
            <person name="Niskanen T."/>
            <person name="Noordeloos M.E."/>
            <person name="Ohm R.A."/>
            <person name="Ortiz-Santana B."/>
            <person name="Ovrebo C."/>
            <person name="Racz N."/>
            <person name="Riley R."/>
            <person name="Savchenko A."/>
            <person name="Shiryaev A."/>
            <person name="Soop K."/>
            <person name="Spirin V."/>
            <person name="Szebenyi C."/>
            <person name="Tomsovsky M."/>
            <person name="Tulloss R.E."/>
            <person name="Uehling J."/>
            <person name="Grigoriev I.V."/>
            <person name="Vagvolgyi C."/>
            <person name="Papp T."/>
            <person name="Martin F.M."/>
            <person name="Miettinen O."/>
            <person name="Hibbett D.S."/>
            <person name="Nagy L.G."/>
        </authorList>
    </citation>
    <scope>NUCLEOTIDE SEQUENCE [LARGE SCALE GENOMIC DNA]</scope>
    <source>
        <strain evidence="1 2">NL-1719</strain>
    </source>
</reference>
<sequence>MKKRPELGSRGSTRGRYGEHQTAASTRESRVQDERNHVGGKQVNGEERSQQQGSPREGPGTRAQKKRRRRSTKSQWEAASKSTTREGDSPGARKCHGGGEQVDDVGGRVHQLKKTTTTREGEGPGARKSHKSRVGGKRVDDEGGRVHQLKSGDDEGGGGSGSTKMPREVGEPQKNAVRRRRGRDEAKKTPRKRCTSTREEGRTREPKKTAAAATARTREGLGGQKKPRWRLTDERRAREGSSAKKKKPRWRLGRRREVAASRPWSSSASGAQRRGEKGEGGNGHEGGRERARWGEGKKEGGGKRSRHGYMARAQGPCARVSVPVAVRELGSGCRDRFRSGCRFRCRGRLSARCRCRWVWTQPGRSAHLCQLSLPRPNREYLRSVISESSGILAEIENGAMPEMGKP</sequence>
<gene>
    <name evidence="1" type="ORF">BDN72DRAFT_865394</name>
</gene>
<dbReference type="EMBL" id="ML209067">
    <property type="protein sequence ID" value="TFK59147.1"/>
    <property type="molecule type" value="Genomic_DNA"/>
</dbReference>